<feature type="transmembrane region" description="Helical" evidence="1">
    <location>
        <begin position="202"/>
        <end position="220"/>
    </location>
</feature>
<keyword evidence="1" id="KW-0472">Membrane</keyword>
<feature type="transmembrane region" description="Helical" evidence="1">
    <location>
        <begin position="105"/>
        <end position="120"/>
    </location>
</feature>
<feature type="transmembrane region" description="Helical" evidence="1">
    <location>
        <begin position="82"/>
        <end position="99"/>
    </location>
</feature>
<reference evidence="2" key="1">
    <citation type="submission" date="2020-12" db="EMBL/GenBank/DDBJ databases">
        <authorList>
            <person name="Rodrigo-Torres L."/>
            <person name="Arahal R. D."/>
            <person name="Lucena T."/>
        </authorList>
    </citation>
    <scope>NUCLEOTIDE SEQUENCE</scope>
    <source>
        <strain evidence="2">CECT 9390</strain>
    </source>
</reference>
<dbReference type="Proteomes" id="UP000662618">
    <property type="component" value="Unassembled WGS sequence"/>
</dbReference>
<dbReference type="AlphaFoldDB" id="A0A9N8QRL8"/>
<dbReference type="EMBL" id="CAJIMS010000001">
    <property type="protein sequence ID" value="CAD7801514.1"/>
    <property type="molecule type" value="Genomic_DNA"/>
</dbReference>
<keyword evidence="3" id="KW-1185">Reference proteome</keyword>
<feature type="transmembrane region" description="Helical" evidence="1">
    <location>
        <begin position="57"/>
        <end position="75"/>
    </location>
</feature>
<protein>
    <submittedName>
        <fullName evidence="2">Uncharacterized protein</fullName>
    </submittedName>
</protein>
<feature type="transmembrane region" description="Helical" evidence="1">
    <location>
        <begin position="125"/>
        <end position="142"/>
    </location>
</feature>
<comment type="caution">
    <text evidence="2">The sequence shown here is derived from an EMBL/GenBank/DDBJ whole genome shotgun (WGS) entry which is preliminary data.</text>
</comment>
<keyword evidence="1" id="KW-1133">Transmembrane helix</keyword>
<evidence type="ECO:0000313" key="3">
    <source>
        <dbReference type="Proteomes" id="UP000662618"/>
    </source>
</evidence>
<feature type="transmembrane region" description="Helical" evidence="1">
    <location>
        <begin position="175"/>
        <end position="195"/>
    </location>
</feature>
<name>A0A9N8QRL8_9FLAO</name>
<feature type="transmembrane region" description="Helical" evidence="1">
    <location>
        <begin position="255"/>
        <end position="278"/>
    </location>
</feature>
<proteinExistence type="predicted"/>
<feature type="transmembrane region" description="Helical" evidence="1">
    <location>
        <begin position="16"/>
        <end position="37"/>
    </location>
</feature>
<evidence type="ECO:0000256" key="1">
    <source>
        <dbReference type="SAM" id="Phobius"/>
    </source>
</evidence>
<evidence type="ECO:0000313" key="2">
    <source>
        <dbReference type="EMBL" id="CAD7801514.1"/>
    </source>
</evidence>
<keyword evidence="1" id="KW-0812">Transmembrane</keyword>
<organism evidence="2 3">
    <name type="scientific">Chryseobacterium aquaeductus</name>
    <dbReference type="NCBI Taxonomy" id="2675056"/>
    <lineage>
        <taxon>Bacteria</taxon>
        <taxon>Pseudomonadati</taxon>
        <taxon>Bacteroidota</taxon>
        <taxon>Flavobacteriia</taxon>
        <taxon>Flavobacteriales</taxon>
        <taxon>Weeksellaceae</taxon>
        <taxon>Chryseobacterium group</taxon>
        <taxon>Chryseobacterium</taxon>
    </lineage>
</organism>
<gene>
    <name evidence="2" type="ORF">CHRY9390_00788</name>
</gene>
<sequence>MYQNKVFVLENQQIKYLIKVIAVFLLFTKIWSYKTWIAERIYPVIPPFDFLKSIPDSVHLILFVLSLLNLLLIIFLKAKRSLLISLFIFELLSCSLDTVRWQPWEFMYLCMLLVVIVNYLKPKNIIFLFHLLLVAMYFYSGLHKLNRNFLALFWRDSILQDFFGLSMEFILKFKLFFVGLLIPIIEVSLAILLLVSKSKRNTSYLLIIMHFIILILLGPLGLEYNSIVWFWNLALIVILYIIYQKPIMPLRKDVLLINFYWLILWIVMPVFSFFGIWYQYFSFNLYSAKGYQMYICIENDNHELKTFAEPVDNKLCKDKPYLNLQNWAMSELKSAPSPEIEIYEKMSAELKKKYGNQNVRIFIYNNQTMKTEEL</sequence>
<accession>A0A9N8QRL8</accession>
<feature type="transmembrane region" description="Helical" evidence="1">
    <location>
        <begin position="226"/>
        <end position="243"/>
    </location>
</feature>